<dbReference type="PANTHER" id="PTHR23389:SF11">
    <property type="entry name" value="TELOMERE LENGTH REGULATION PROTEIN ELG1"/>
    <property type="match status" value="1"/>
</dbReference>
<organism evidence="2 3">
    <name type="scientific">Huiozyma naganishii (strain ATCC MYA-139 / BCRC 22969 / CBS 8797 / KCTC 17520 / NBRC 10181 / NCYC 3082 / Yp74L-3)</name>
    <name type="common">Yeast</name>
    <name type="synonym">Kazachstania naganishii</name>
    <dbReference type="NCBI Taxonomy" id="1071383"/>
    <lineage>
        <taxon>Eukaryota</taxon>
        <taxon>Fungi</taxon>
        <taxon>Dikarya</taxon>
        <taxon>Ascomycota</taxon>
        <taxon>Saccharomycotina</taxon>
        <taxon>Saccharomycetes</taxon>
        <taxon>Saccharomycetales</taxon>
        <taxon>Saccharomycetaceae</taxon>
        <taxon>Huiozyma</taxon>
    </lineage>
</organism>
<evidence type="ECO:0008006" key="4">
    <source>
        <dbReference type="Google" id="ProtNLM"/>
    </source>
</evidence>
<dbReference type="Gene3D" id="3.40.50.300">
    <property type="entry name" value="P-loop containing nucleotide triphosphate hydrolases"/>
    <property type="match status" value="1"/>
</dbReference>
<dbReference type="InterPro" id="IPR027417">
    <property type="entry name" value="P-loop_NTPase"/>
</dbReference>
<dbReference type="SUPFAM" id="SSF52540">
    <property type="entry name" value="P-loop containing nucleoside triphosphate hydrolases"/>
    <property type="match status" value="1"/>
</dbReference>
<dbReference type="PANTHER" id="PTHR23389">
    <property type="entry name" value="CHROMOSOME TRANSMISSION FIDELITY FACTOR 18"/>
    <property type="match status" value="1"/>
</dbReference>
<dbReference type="OrthoDB" id="10064318at2759"/>
<dbReference type="GeneID" id="34524487"/>
<dbReference type="STRING" id="1071383.J7RVA0"/>
<evidence type="ECO:0000313" key="2">
    <source>
        <dbReference type="EMBL" id="CCK68837.1"/>
    </source>
</evidence>
<accession>J7RVA0</accession>
<dbReference type="OMA" id="RDINFIP"/>
<dbReference type="GO" id="GO:0005634">
    <property type="term" value="C:nucleus"/>
    <property type="evidence" value="ECO:0007669"/>
    <property type="project" value="TreeGrafter"/>
</dbReference>
<sequence>MKKAVSLNDILTGNTKRPKNNEVSSHVVPEEIDLVQSSDVDDSLIEETPAMSTSKESIGEFPQILKPKILPIGERASNASIKSFLMQRKPPKDAPDKDQVVISLEDDIKVNDIEEIIETSEEQFNKVTNPIKLTDPQNFKKTKLKNLFDNFKKPVTTNALTGEESTNVENSIGSANTPLERFSEVSKLKQLDAPLPTVQLIQPTGFEYSKETAAIPLKGKIESIHNFEFLPQDYKALNVSDTENKRERKEFSYSIKHSGSTSLWPELFKPKTASEVMLEPSLKKSLQRWIDDAFSRLKRLTTRKKLFSTQQEADKDFIEFDGFIIPDDMTEEEAAMEQSGSYEDFVPVMILHGDGVGKNTLLSTIMKERGGQILEINSTQNRSKKELLDKMLEYCTSHYVKDKSTEGIILFDDVDILFKEHDKGFWMMVENVLMKSRKPVIITCRDINFIPTSLTEICEQEGSCFHAKKVATKTVVAFLEKYCKTLDLQLEQPVLQRIVESNNKDIRKCLIELQFWLSSGSRITLPYVGAGTTRNDLICERVPEYLKYLELMSHSDIMGSHTYNRSQFNQDADVTLMTSVAKEKLNTLVEDSVRLANDFILDYRLHLTDDLHDFLLPFEVNIASHLVSQLQEHCSELNHRGYTSTKYHRMIQRSVRFLRSRITNHYNSKSFRKTRNSRRIREILDNFRGNTDSAATADDEDNTVEFDFATTARDHIAEEVNPYVLHLANYDLEAKRFNKQSFSEYVSTLCEEDHFGAAKEMVDNGMFRSVWFQGNPEGVINSWK</sequence>
<dbReference type="AlphaFoldDB" id="J7RVA0"/>
<dbReference type="GO" id="GO:0003677">
    <property type="term" value="F:DNA binding"/>
    <property type="evidence" value="ECO:0007669"/>
    <property type="project" value="TreeGrafter"/>
</dbReference>
<feature type="region of interest" description="Disordered" evidence="1">
    <location>
        <begin position="1"/>
        <end position="25"/>
    </location>
</feature>
<dbReference type="HOGENOM" id="CLU_019060_0_0_1"/>
<reference evidence="3" key="2">
    <citation type="submission" date="2012-08" db="EMBL/GenBank/DDBJ databases">
        <title>Genome sequence of Kazachstania naganishii.</title>
        <authorList>
            <person name="Gordon J.L."/>
            <person name="Armisen D."/>
            <person name="Proux-Wera E."/>
            <person name="OhEigeartaigh S.S."/>
            <person name="Byrne K.P."/>
            <person name="Wolfe K.H."/>
        </authorList>
    </citation>
    <scope>NUCLEOTIDE SEQUENCE [LARGE SCALE GENOMIC DNA]</scope>
    <source>
        <strain evidence="3">ATCC MYA-139 / BCRC 22969 / CBS 8797 / CCRC 22969 / KCTC 17520 / NBRC 10181 / NCYC 3082</strain>
    </source>
</reference>
<evidence type="ECO:0000256" key="1">
    <source>
        <dbReference type="SAM" id="MobiDB-lite"/>
    </source>
</evidence>
<protein>
    <recommendedName>
        <fullName evidence="4">ATPase AAA-type core domain-containing protein</fullName>
    </recommendedName>
</protein>
<dbReference type="Proteomes" id="UP000006310">
    <property type="component" value="Chromosome 2"/>
</dbReference>
<dbReference type="RefSeq" id="XP_022463083.1">
    <property type="nucleotide sequence ID" value="XM_022606382.1"/>
</dbReference>
<keyword evidence="3" id="KW-1185">Reference proteome</keyword>
<reference evidence="2 3" key="1">
    <citation type="journal article" date="2011" name="Proc. Natl. Acad. Sci. U.S.A.">
        <title>Evolutionary erosion of yeast sex chromosomes by mating-type switching accidents.</title>
        <authorList>
            <person name="Gordon J.L."/>
            <person name="Armisen D."/>
            <person name="Proux-Wera E."/>
            <person name="Oheigeartaigh S.S."/>
            <person name="Byrne K.P."/>
            <person name="Wolfe K.H."/>
        </authorList>
    </citation>
    <scope>NUCLEOTIDE SEQUENCE [LARGE SCALE GENOMIC DNA]</scope>
    <source>
        <strain evidence="3">ATCC MYA-139 / BCRC 22969 / CBS 8797 / CCRC 22969 / KCTC 17520 / NBRC 10181 / NCYC 3082</strain>
    </source>
</reference>
<evidence type="ECO:0000313" key="3">
    <source>
        <dbReference type="Proteomes" id="UP000006310"/>
    </source>
</evidence>
<gene>
    <name evidence="2" type="primary">KNAG0B03970</name>
    <name evidence="2" type="ordered locus">KNAG_0B03970</name>
</gene>
<dbReference type="eggNOG" id="KOG1968">
    <property type="taxonomic scope" value="Eukaryota"/>
</dbReference>
<name>J7RVA0_HUIN7</name>
<dbReference type="EMBL" id="HE978315">
    <property type="protein sequence ID" value="CCK68837.1"/>
    <property type="molecule type" value="Genomic_DNA"/>
</dbReference>
<proteinExistence type="predicted"/>
<dbReference type="KEGG" id="kng:KNAG_0B03970"/>
<dbReference type="Gene3D" id="1.10.8.60">
    <property type="match status" value="1"/>
</dbReference>